<feature type="region of interest" description="Disordered" evidence="1">
    <location>
        <begin position="1"/>
        <end position="22"/>
    </location>
</feature>
<protein>
    <submittedName>
        <fullName evidence="2">Uncharacterized protein</fullName>
    </submittedName>
</protein>
<dbReference type="EMBL" id="JANFQF010000014">
    <property type="protein sequence ID" value="MCQ4120887.1"/>
    <property type="molecule type" value="Genomic_DNA"/>
</dbReference>
<sequence>MMVDSGPAGTLDKSRAAGHRHRMPRLQVEVVSWRAAVTTEIGTRVAELLAAAT</sequence>
<organism evidence="2 3">
    <name type="scientific">Rhodococcus tibetensis</name>
    <dbReference type="NCBI Taxonomy" id="2965064"/>
    <lineage>
        <taxon>Bacteria</taxon>
        <taxon>Bacillati</taxon>
        <taxon>Actinomycetota</taxon>
        <taxon>Actinomycetes</taxon>
        <taxon>Mycobacteriales</taxon>
        <taxon>Nocardiaceae</taxon>
        <taxon>Rhodococcus</taxon>
    </lineage>
</organism>
<dbReference type="Proteomes" id="UP001524501">
    <property type="component" value="Unassembled WGS sequence"/>
</dbReference>
<dbReference type="RefSeq" id="WP_255970887.1">
    <property type="nucleotide sequence ID" value="NZ_JANFQF010000014.1"/>
</dbReference>
<comment type="caution">
    <text evidence="2">The sequence shown here is derived from an EMBL/GenBank/DDBJ whole genome shotgun (WGS) entry which is preliminary data.</text>
</comment>
<gene>
    <name evidence="2" type="ORF">NOF53_17235</name>
</gene>
<reference evidence="2 3" key="1">
    <citation type="submission" date="2022-07" db="EMBL/GenBank/DDBJ databases">
        <title>Degradation activity of malathion, p-nitrophenol and potential low-temperature adaptation strategy of Rhodococcus sp. FXJ9.536.</title>
        <authorList>
            <person name="Huang J."/>
            <person name="Huang Y."/>
        </authorList>
    </citation>
    <scope>NUCLEOTIDE SEQUENCE [LARGE SCALE GENOMIC DNA]</scope>
    <source>
        <strain evidence="2 3">FXJ9.536</strain>
    </source>
</reference>
<evidence type="ECO:0000313" key="2">
    <source>
        <dbReference type="EMBL" id="MCQ4120887.1"/>
    </source>
</evidence>
<proteinExistence type="predicted"/>
<name>A0ABT1QFC1_9NOCA</name>
<evidence type="ECO:0000313" key="3">
    <source>
        <dbReference type="Proteomes" id="UP001524501"/>
    </source>
</evidence>
<evidence type="ECO:0000256" key="1">
    <source>
        <dbReference type="SAM" id="MobiDB-lite"/>
    </source>
</evidence>
<keyword evidence="3" id="KW-1185">Reference proteome</keyword>
<accession>A0ABT1QFC1</accession>